<evidence type="ECO:0000313" key="8">
    <source>
        <dbReference type="Proteomes" id="UP000006055"/>
    </source>
</evidence>
<evidence type="ECO:0000256" key="1">
    <source>
        <dbReference type="ARBA" id="ARBA00004196"/>
    </source>
</evidence>
<dbReference type="InterPro" id="IPR058627">
    <property type="entry name" value="MdtA-like_C"/>
</dbReference>
<dbReference type="FunFam" id="2.40.420.20:FF:000001">
    <property type="entry name" value="Efflux RND transporter periplasmic adaptor subunit"/>
    <property type="match status" value="1"/>
</dbReference>
<comment type="subcellular location">
    <subcellularLocation>
        <location evidence="1">Cell envelope</location>
    </subcellularLocation>
</comment>
<proteinExistence type="inferred from homology"/>
<dbReference type="Gene3D" id="1.10.287.470">
    <property type="entry name" value="Helix hairpin bin"/>
    <property type="match status" value="1"/>
</dbReference>
<dbReference type="HOGENOM" id="CLU_018816_2_1_7"/>
<dbReference type="Gene3D" id="2.40.50.100">
    <property type="match status" value="1"/>
</dbReference>
<dbReference type="Pfam" id="PF25917">
    <property type="entry name" value="BSH_RND"/>
    <property type="match status" value="1"/>
</dbReference>
<dbReference type="STRING" id="706587.Desti_0430"/>
<dbReference type="AlphaFoldDB" id="I4C0S4"/>
<dbReference type="InterPro" id="IPR006143">
    <property type="entry name" value="RND_pump_MFP"/>
</dbReference>
<evidence type="ECO:0000259" key="6">
    <source>
        <dbReference type="Pfam" id="PF25967"/>
    </source>
</evidence>
<dbReference type="InterPro" id="IPR058626">
    <property type="entry name" value="MdtA-like_b-barrel"/>
</dbReference>
<dbReference type="PANTHER" id="PTHR30158:SF3">
    <property type="entry name" value="MULTIDRUG EFFLUX PUMP SUBUNIT ACRA-RELATED"/>
    <property type="match status" value="1"/>
</dbReference>
<dbReference type="GO" id="GO:0005886">
    <property type="term" value="C:plasma membrane"/>
    <property type="evidence" value="ECO:0007669"/>
    <property type="project" value="UniProtKB-SubCell"/>
</dbReference>
<dbReference type="Pfam" id="PF25876">
    <property type="entry name" value="HH_MFP_RND"/>
    <property type="match status" value="1"/>
</dbReference>
<dbReference type="PATRIC" id="fig|706587.4.peg.490"/>
<dbReference type="Proteomes" id="UP000006055">
    <property type="component" value="Chromosome"/>
</dbReference>
<name>I4C0S4_DESTA</name>
<dbReference type="Pfam" id="PF25967">
    <property type="entry name" value="RND-MFP_C"/>
    <property type="match status" value="1"/>
</dbReference>
<feature type="domain" description="Multidrug resistance protein MdtA-like barrel-sandwich hybrid" evidence="4">
    <location>
        <begin position="68"/>
        <end position="210"/>
    </location>
</feature>
<accession>I4C0S4</accession>
<gene>
    <name evidence="7" type="ordered locus">Desti_0430</name>
</gene>
<evidence type="ECO:0000259" key="5">
    <source>
        <dbReference type="Pfam" id="PF25944"/>
    </source>
</evidence>
<comment type="similarity">
    <text evidence="2">Belongs to the membrane fusion protein (MFP) (TC 8.A.1) family.</text>
</comment>
<dbReference type="InterPro" id="IPR058625">
    <property type="entry name" value="MdtA-like_BSH"/>
</dbReference>
<dbReference type="Gene3D" id="2.40.420.20">
    <property type="match status" value="1"/>
</dbReference>
<dbReference type="OrthoDB" id="9772050at2"/>
<dbReference type="Pfam" id="PF25944">
    <property type="entry name" value="Beta-barrel_RND"/>
    <property type="match status" value="1"/>
</dbReference>
<sequence length="403" mass="43779">MQSNETVYEPLKWIVVFTALLGGLFLGGCDRRQQSQQPAVPEVATVTVQPQELVLTTELPGRTCAYLVAEIRPQVNGIIKDRLFTEGSDVKAGQILYQIDPAPFQAALDSARASLLKSEANLPAVRLKAERSKQLLEAKAVSQQDFDDKDAALKQAEADVAYWKAAVETARINLDYTHICAPISGRIGKSNVTTGALVTAHQAVPMATIQEIDPIYVDVAQSTTELLRLKRNFQRGLLKNNGENQRTVKLLLDDGRPYPLEGTLQFRDVTVDPTTGSVILRIVFSNPKHVLLPGMFVRATVVEGTADQAILVPQQGVSRDPKGNPIALIVDADGKVQQKKLKLDRPIGDKWLVSSGLAPGDNLIVEGSLKVRPGATVKSVPFLDGQKAVKTPEDTHTASKESN</sequence>
<protein>
    <submittedName>
        <fullName evidence="7">RND family efflux transporter, MFP subunit</fullName>
    </submittedName>
</protein>
<feature type="domain" description="Multidrug resistance protein MdtA-like alpha-helical hairpin" evidence="3">
    <location>
        <begin position="108"/>
        <end position="177"/>
    </location>
</feature>
<evidence type="ECO:0000256" key="2">
    <source>
        <dbReference type="ARBA" id="ARBA00009477"/>
    </source>
</evidence>
<dbReference type="EMBL" id="CP003360">
    <property type="protein sequence ID" value="AFM23165.1"/>
    <property type="molecule type" value="Genomic_DNA"/>
</dbReference>
<dbReference type="RefSeq" id="WP_014808324.1">
    <property type="nucleotide sequence ID" value="NC_018025.1"/>
</dbReference>
<dbReference type="Gene3D" id="2.40.30.170">
    <property type="match status" value="1"/>
</dbReference>
<feature type="domain" description="Multidrug resistance protein MdtA-like beta-barrel" evidence="5">
    <location>
        <begin position="214"/>
        <end position="304"/>
    </location>
</feature>
<dbReference type="NCBIfam" id="TIGR01730">
    <property type="entry name" value="RND_mfp"/>
    <property type="match status" value="1"/>
</dbReference>
<organism evidence="7 8">
    <name type="scientific">Desulfomonile tiedjei (strain ATCC 49306 / DSM 6799 / DCB-1)</name>
    <dbReference type="NCBI Taxonomy" id="706587"/>
    <lineage>
        <taxon>Bacteria</taxon>
        <taxon>Pseudomonadati</taxon>
        <taxon>Thermodesulfobacteriota</taxon>
        <taxon>Desulfomonilia</taxon>
        <taxon>Desulfomonilales</taxon>
        <taxon>Desulfomonilaceae</taxon>
        <taxon>Desulfomonile</taxon>
    </lineage>
</organism>
<evidence type="ECO:0000259" key="4">
    <source>
        <dbReference type="Pfam" id="PF25917"/>
    </source>
</evidence>
<reference evidence="8" key="1">
    <citation type="submission" date="2012-06" db="EMBL/GenBank/DDBJ databases">
        <title>Complete sequence of chromosome of Desulfomonile tiedjei DSM 6799.</title>
        <authorList>
            <person name="Lucas S."/>
            <person name="Copeland A."/>
            <person name="Lapidus A."/>
            <person name="Glavina del Rio T."/>
            <person name="Dalin E."/>
            <person name="Tice H."/>
            <person name="Bruce D."/>
            <person name="Goodwin L."/>
            <person name="Pitluck S."/>
            <person name="Peters L."/>
            <person name="Ovchinnikova G."/>
            <person name="Zeytun A."/>
            <person name="Lu M."/>
            <person name="Kyrpides N."/>
            <person name="Mavromatis K."/>
            <person name="Ivanova N."/>
            <person name="Brettin T."/>
            <person name="Detter J.C."/>
            <person name="Han C."/>
            <person name="Larimer F."/>
            <person name="Land M."/>
            <person name="Hauser L."/>
            <person name="Markowitz V."/>
            <person name="Cheng J.-F."/>
            <person name="Hugenholtz P."/>
            <person name="Woyke T."/>
            <person name="Wu D."/>
            <person name="Spring S."/>
            <person name="Schroeder M."/>
            <person name="Brambilla E."/>
            <person name="Klenk H.-P."/>
            <person name="Eisen J.A."/>
        </authorList>
    </citation>
    <scope>NUCLEOTIDE SEQUENCE [LARGE SCALE GENOMIC DNA]</scope>
    <source>
        <strain evidence="8">ATCC 49306 / DSM 6799 / DCB-1</strain>
    </source>
</reference>
<dbReference type="eggNOG" id="COG0845">
    <property type="taxonomic scope" value="Bacteria"/>
</dbReference>
<evidence type="ECO:0000313" key="7">
    <source>
        <dbReference type="EMBL" id="AFM23165.1"/>
    </source>
</evidence>
<dbReference type="GO" id="GO:0046677">
    <property type="term" value="P:response to antibiotic"/>
    <property type="evidence" value="ECO:0007669"/>
    <property type="project" value="TreeGrafter"/>
</dbReference>
<dbReference type="SUPFAM" id="SSF111369">
    <property type="entry name" value="HlyD-like secretion proteins"/>
    <property type="match status" value="1"/>
</dbReference>
<dbReference type="KEGG" id="dti:Desti_0430"/>
<feature type="domain" description="Multidrug resistance protein MdtA-like C-terminal permuted SH3" evidence="6">
    <location>
        <begin position="308"/>
        <end position="367"/>
    </location>
</feature>
<evidence type="ECO:0000259" key="3">
    <source>
        <dbReference type="Pfam" id="PF25876"/>
    </source>
</evidence>
<keyword evidence="8" id="KW-1185">Reference proteome</keyword>
<dbReference type="GO" id="GO:0022857">
    <property type="term" value="F:transmembrane transporter activity"/>
    <property type="evidence" value="ECO:0007669"/>
    <property type="project" value="InterPro"/>
</dbReference>
<dbReference type="InterPro" id="IPR058624">
    <property type="entry name" value="MdtA-like_HH"/>
</dbReference>
<dbReference type="PANTHER" id="PTHR30158">
    <property type="entry name" value="ACRA/E-RELATED COMPONENT OF DRUG EFFLUX TRANSPORTER"/>
    <property type="match status" value="1"/>
</dbReference>